<name>A0A0N4W3L6_HAEPC</name>
<evidence type="ECO:0000313" key="1">
    <source>
        <dbReference type="EMBL" id="VDO23184.1"/>
    </source>
</evidence>
<protein>
    <submittedName>
        <fullName evidence="3">Integrase</fullName>
    </submittedName>
</protein>
<organism evidence="3">
    <name type="scientific">Haemonchus placei</name>
    <name type="common">Barber's pole worm</name>
    <dbReference type="NCBI Taxonomy" id="6290"/>
    <lineage>
        <taxon>Eukaryota</taxon>
        <taxon>Metazoa</taxon>
        <taxon>Ecdysozoa</taxon>
        <taxon>Nematoda</taxon>
        <taxon>Chromadorea</taxon>
        <taxon>Rhabditida</taxon>
        <taxon>Rhabditina</taxon>
        <taxon>Rhabditomorpha</taxon>
        <taxon>Strongyloidea</taxon>
        <taxon>Trichostrongylidae</taxon>
        <taxon>Haemonchus</taxon>
    </lineage>
</organism>
<dbReference type="Proteomes" id="UP000268014">
    <property type="component" value="Unassembled WGS sequence"/>
</dbReference>
<dbReference type="EMBL" id="UZAF01016208">
    <property type="protein sequence ID" value="VDO23184.1"/>
    <property type="molecule type" value="Genomic_DNA"/>
</dbReference>
<accession>A0A0N4W3L6</accession>
<reference evidence="1 2" key="2">
    <citation type="submission" date="2018-11" db="EMBL/GenBank/DDBJ databases">
        <authorList>
            <consortium name="Pathogen Informatics"/>
        </authorList>
    </citation>
    <scope>NUCLEOTIDE SEQUENCE [LARGE SCALE GENOMIC DNA]</scope>
    <source>
        <strain evidence="1 2">MHpl1</strain>
    </source>
</reference>
<dbReference type="AlphaFoldDB" id="A0A0N4W3L6"/>
<evidence type="ECO:0000313" key="2">
    <source>
        <dbReference type="Proteomes" id="UP000268014"/>
    </source>
</evidence>
<dbReference type="WBParaSite" id="HPLM_0000442001-mRNA-1">
    <property type="protein sequence ID" value="HPLM_0000442001-mRNA-1"/>
    <property type="gene ID" value="HPLM_0000442001"/>
</dbReference>
<gene>
    <name evidence="1" type="ORF">HPLM_LOCUS4412</name>
</gene>
<sequence length="43" mass="5161">MLRPSSYLLKALRLTSNDMRYVERVRLLDYWSIQDSALARFVL</sequence>
<keyword evidence="2" id="KW-1185">Reference proteome</keyword>
<proteinExistence type="predicted"/>
<dbReference type="OrthoDB" id="10337725at2759"/>
<evidence type="ECO:0000313" key="3">
    <source>
        <dbReference type="WBParaSite" id="HPLM_0000442001-mRNA-1"/>
    </source>
</evidence>
<reference evidence="3" key="1">
    <citation type="submission" date="2017-02" db="UniProtKB">
        <authorList>
            <consortium name="WormBaseParasite"/>
        </authorList>
    </citation>
    <scope>IDENTIFICATION</scope>
</reference>